<gene>
    <name evidence="2" type="ORF">CHS0354_016004</name>
</gene>
<sequence length="412" mass="47106">MLDPIHHQGIRLALGAFKTSPCESLLAEANESPLSHRREMLSAHYALKLRSNPLNPAFSAVFHPNYKALYVNKPNAIPSFGIRISSCFDQIKCNLSLIQKTFVSKTPPWLIKQPQVNFTLHDRKKSETNPILFLNSYHDLLNEFTHYARFYTDGSKVADKAAAAFVSGKHITKERLPNDASIFTAEIRAIDLALTFIETNHILNSIIFCDSLSVLQALHNIKLDNPLLVNVLIKNSELSTSCNIVYCWLPSHIGIRGNEEADRAAKMALSLEPSDFKLPYSDFKPCIKKYLRQKWQVSWDDAINNKLHAIKPILGEWTPSYRTIRREEVVIARIRIGHTYITHSHILKGEDPPECVPCNVPFTVEHFMTTCSDLQPTRNKYYNVHDMKELFDTIQITSILDFLKEVNLYFKL</sequence>
<dbReference type="CDD" id="cd09276">
    <property type="entry name" value="Rnase_HI_RT_non_LTR"/>
    <property type="match status" value="1"/>
</dbReference>
<dbReference type="EMBL" id="JAEAOA010000998">
    <property type="protein sequence ID" value="KAK3600388.1"/>
    <property type="molecule type" value="Genomic_DNA"/>
</dbReference>
<name>A0AAE0W377_9BIVA</name>
<dbReference type="Proteomes" id="UP001195483">
    <property type="component" value="Unassembled WGS sequence"/>
</dbReference>
<dbReference type="AlphaFoldDB" id="A0AAE0W377"/>
<dbReference type="Pfam" id="PF00075">
    <property type="entry name" value="RNase_H"/>
    <property type="match status" value="1"/>
</dbReference>
<reference evidence="2" key="3">
    <citation type="submission" date="2023-05" db="EMBL/GenBank/DDBJ databases">
        <authorList>
            <person name="Smith C.H."/>
        </authorList>
    </citation>
    <scope>NUCLEOTIDE SEQUENCE</scope>
    <source>
        <strain evidence="2">CHS0354</strain>
        <tissue evidence="2">Mantle</tissue>
    </source>
</reference>
<dbReference type="PROSITE" id="PS50879">
    <property type="entry name" value="RNASE_H_1"/>
    <property type="match status" value="1"/>
</dbReference>
<protein>
    <recommendedName>
        <fullName evidence="1">RNase H type-1 domain-containing protein</fullName>
    </recommendedName>
</protein>
<comment type="caution">
    <text evidence="2">The sequence shown here is derived from an EMBL/GenBank/DDBJ whole genome shotgun (WGS) entry which is preliminary data.</text>
</comment>
<accession>A0AAE0W377</accession>
<dbReference type="GO" id="GO:0003676">
    <property type="term" value="F:nucleic acid binding"/>
    <property type="evidence" value="ECO:0007669"/>
    <property type="project" value="InterPro"/>
</dbReference>
<keyword evidence="3" id="KW-1185">Reference proteome</keyword>
<evidence type="ECO:0000313" key="3">
    <source>
        <dbReference type="Proteomes" id="UP001195483"/>
    </source>
</evidence>
<feature type="domain" description="RNase H type-1" evidence="1">
    <location>
        <begin position="144"/>
        <end position="270"/>
    </location>
</feature>
<dbReference type="InterPro" id="IPR036397">
    <property type="entry name" value="RNaseH_sf"/>
</dbReference>
<evidence type="ECO:0000259" key="1">
    <source>
        <dbReference type="PROSITE" id="PS50879"/>
    </source>
</evidence>
<reference evidence="2" key="2">
    <citation type="journal article" date="2021" name="Genome Biol. Evol.">
        <title>Developing a high-quality reference genome for a parasitic bivalve with doubly uniparental inheritance (Bivalvia: Unionida).</title>
        <authorList>
            <person name="Smith C.H."/>
        </authorList>
    </citation>
    <scope>NUCLEOTIDE SEQUENCE</scope>
    <source>
        <strain evidence="2">CHS0354</strain>
        <tissue evidence="2">Mantle</tissue>
    </source>
</reference>
<evidence type="ECO:0000313" key="2">
    <source>
        <dbReference type="EMBL" id="KAK3600388.1"/>
    </source>
</evidence>
<dbReference type="SUPFAM" id="SSF53098">
    <property type="entry name" value="Ribonuclease H-like"/>
    <property type="match status" value="1"/>
</dbReference>
<dbReference type="GO" id="GO:0004523">
    <property type="term" value="F:RNA-DNA hybrid ribonuclease activity"/>
    <property type="evidence" value="ECO:0007669"/>
    <property type="project" value="InterPro"/>
</dbReference>
<dbReference type="InterPro" id="IPR002156">
    <property type="entry name" value="RNaseH_domain"/>
</dbReference>
<reference evidence="2" key="1">
    <citation type="journal article" date="2021" name="Genome Biol. Evol.">
        <title>A High-Quality Reference Genome for a Parasitic Bivalve with Doubly Uniparental Inheritance (Bivalvia: Unionida).</title>
        <authorList>
            <person name="Smith C.H."/>
        </authorList>
    </citation>
    <scope>NUCLEOTIDE SEQUENCE</scope>
    <source>
        <strain evidence="2">CHS0354</strain>
    </source>
</reference>
<proteinExistence type="predicted"/>
<dbReference type="InterPro" id="IPR012337">
    <property type="entry name" value="RNaseH-like_sf"/>
</dbReference>
<dbReference type="Gene3D" id="3.30.420.10">
    <property type="entry name" value="Ribonuclease H-like superfamily/Ribonuclease H"/>
    <property type="match status" value="1"/>
</dbReference>
<organism evidence="2 3">
    <name type="scientific">Potamilus streckersoni</name>
    <dbReference type="NCBI Taxonomy" id="2493646"/>
    <lineage>
        <taxon>Eukaryota</taxon>
        <taxon>Metazoa</taxon>
        <taxon>Spiralia</taxon>
        <taxon>Lophotrochozoa</taxon>
        <taxon>Mollusca</taxon>
        <taxon>Bivalvia</taxon>
        <taxon>Autobranchia</taxon>
        <taxon>Heteroconchia</taxon>
        <taxon>Palaeoheterodonta</taxon>
        <taxon>Unionida</taxon>
        <taxon>Unionoidea</taxon>
        <taxon>Unionidae</taxon>
        <taxon>Ambleminae</taxon>
        <taxon>Lampsilini</taxon>
        <taxon>Potamilus</taxon>
    </lineage>
</organism>